<feature type="non-terminal residue" evidence="2">
    <location>
        <position position="1"/>
    </location>
</feature>
<name>A0A662DA11_UNCAE</name>
<reference evidence="2 3" key="1">
    <citation type="submission" date="2018-06" db="EMBL/GenBank/DDBJ databases">
        <title>Extensive metabolic versatility and redundancy in microbially diverse, dynamic hydrothermal sediments.</title>
        <authorList>
            <person name="Dombrowski N."/>
            <person name="Teske A."/>
            <person name="Baker B.J."/>
        </authorList>
    </citation>
    <scope>NUCLEOTIDE SEQUENCE [LARGE SCALE GENOMIC DNA]</scope>
    <source>
        <strain evidence="2">B19_G9</strain>
    </source>
</reference>
<feature type="domain" description="RACo C-terminal" evidence="1">
    <location>
        <begin position="1"/>
        <end position="87"/>
    </location>
</feature>
<evidence type="ECO:0000313" key="2">
    <source>
        <dbReference type="EMBL" id="RLE11173.1"/>
    </source>
</evidence>
<evidence type="ECO:0000313" key="3">
    <source>
        <dbReference type="Proteomes" id="UP000267654"/>
    </source>
</evidence>
<proteinExistence type="predicted"/>
<gene>
    <name evidence="2" type="ORF">DRI96_06640</name>
</gene>
<dbReference type="AlphaFoldDB" id="A0A662DA11"/>
<protein>
    <recommendedName>
        <fullName evidence="1">RACo C-terminal domain-containing protein</fullName>
    </recommendedName>
</protein>
<comment type="caution">
    <text evidence="2">The sequence shown here is derived from an EMBL/GenBank/DDBJ whole genome shotgun (WGS) entry which is preliminary data.</text>
</comment>
<organism evidence="2 3">
    <name type="scientific">Aerophobetes bacterium</name>
    <dbReference type="NCBI Taxonomy" id="2030807"/>
    <lineage>
        <taxon>Bacteria</taxon>
        <taxon>Candidatus Aerophobota</taxon>
    </lineage>
</organism>
<dbReference type="PANTHER" id="PTHR42895">
    <property type="entry name" value="IRON-SULFUR CLUSTER-BINDING PROTEIN-RELATED"/>
    <property type="match status" value="1"/>
</dbReference>
<dbReference type="PANTHER" id="PTHR42895:SF1">
    <property type="entry name" value="IRON-SULFUR CLUSTER PROTEIN"/>
    <property type="match status" value="1"/>
</dbReference>
<dbReference type="InterPro" id="IPR052911">
    <property type="entry name" value="Corrinoid_activation_enz"/>
</dbReference>
<accession>A0A662DA11</accession>
<dbReference type="Pfam" id="PF14574">
    <property type="entry name" value="RACo_C_ter"/>
    <property type="match status" value="1"/>
</dbReference>
<sequence length="90" mass="9744">VLIAGAFGNYINLESAYNVGLLPKFPNSKVKNVGNAAILGAIKALISRKSRQEAEEIPHLVHYVELAATTNFQDVLTDSIFLGEKESNNS</sequence>
<dbReference type="Proteomes" id="UP000267654">
    <property type="component" value="Unassembled WGS sequence"/>
</dbReference>
<dbReference type="InterPro" id="IPR027980">
    <property type="entry name" value="RACo_C"/>
</dbReference>
<dbReference type="EMBL" id="QMQB01000271">
    <property type="protein sequence ID" value="RLE11173.1"/>
    <property type="molecule type" value="Genomic_DNA"/>
</dbReference>
<evidence type="ECO:0000259" key="1">
    <source>
        <dbReference type="Pfam" id="PF14574"/>
    </source>
</evidence>